<evidence type="ECO:0000256" key="2">
    <source>
        <dbReference type="ARBA" id="ARBA00023242"/>
    </source>
</evidence>
<name>A0A8J2T8D3_ZYGB2</name>
<reference evidence="5" key="1">
    <citation type="journal article" date="2013" name="Genome Announc.">
        <title>Genome sequence of the food spoilage yeast Zygosaccharomyces bailii CLIB 213(T).</title>
        <authorList>
            <person name="Galeote V."/>
            <person name="Bigey F."/>
            <person name="Devillers H."/>
            <person name="Neuveglise C."/>
            <person name="Dequin S."/>
        </authorList>
    </citation>
    <scope>NUCLEOTIDE SEQUENCE [LARGE SCALE GENOMIC DNA]</scope>
    <source>
        <strain evidence="5">CLIB 213 / ATCC 58445 / CBS 680 / CCRC 21525 / NBRC 1098 / NCYC 1416 / NRRL Y-2227</strain>
    </source>
</reference>
<dbReference type="InterPro" id="IPR001138">
    <property type="entry name" value="Zn2Cys6_DnaBD"/>
</dbReference>
<feature type="domain" description="Zn(2)-C6 fungal-type" evidence="3">
    <location>
        <begin position="22"/>
        <end position="52"/>
    </location>
</feature>
<keyword evidence="2" id="KW-0539">Nucleus</keyword>
<sequence>MSKKRKSNQYHGFQSKRRSITGCLTCRKRRKKCDETKPSCKACNRNFLECTWPKAINERLSPRRLPWSSSIDGNSPRDKLQDKPSSLDFITNQSCDSLRFNLFVLKDANYVKLSYRPLWAFDVLIADPTAGSVSRYGSIDGGHVNLLTDESEEEIDELTLNSQLKEYHATDLTRDPYPESASCEHLDLQVDPFPELEIPQNALIQYNLDFSAPHKKFPGVNFPSEVAFDSLFRKCKNKEMVSDEEFEKVDIENFVFYACIKGYIPKLTTQYTYKNLTTAAAFIPQLEKNPIMRIVFLCCGATYLAWNNLKKFQTMSDELYMNCRISIEKFINENENYADEDWLFGALQLLCNRDKNSLTATEDDAKWHLVRAFDIIRLRYYNRELENSKSSIIDIISNSNLILRPEERTLIESFIFQYSVSIFFVENVGGLPNPFTIFKILNVVMKCRVYDCEHAVDWMKNPILGPSLDSFELLAKLSYIGRTQVPLNKEWSERVIRLRKMCDYYTPAAPSKKMTDIQWQNFQINSKAGTITSRACWLFACKILDYDSFHLTDSDIQKAVKKVLTVCRQIPAGNRVWGILPWALLVTGLFSIDAEDRAYILELNKMMAERAHSYNGFRIATFLRRAWESHNPPNFLFKRSSLMRVNI</sequence>
<dbReference type="EMBL" id="HG316460">
    <property type="protein sequence ID" value="CDF90659.1"/>
    <property type="molecule type" value="Genomic_DNA"/>
</dbReference>
<dbReference type="CDD" id="cd00067">
    <property type="entry name" value="GAL4"/>
    <property type="match status" value="1"/>
</dbReference>
<organism evidence="4 5">
    <name type="scientific">Zygosaccharomyces bailii (strain CLIB 213 / ATCC 58445 / CBS 680 / BCRC 21525 / NBRC 1098 / NCYC 1416 / NRRL Y-2227)</name>
    <dbReference type="NCBI Taxonomy" id="1333698"/>
    <lineage>
        <taxon>Eukaryota</taxon>
        <taxon>Fungi</taxon>
        <taxon>Dikarya</taxon>
        <taxon>Ascomycota</taxon>
        <taxon>Saccharomycotina</taxon>
        <taxon>Saccharomycetes</taxon>
        <taxon>Saccharomycetales</taxon>
        <taxon>Saccharomycetaceae</taxon>
        <taxon>Zygosaccharomyces</taxon>
    </lineage>
</organism>
<dbReference type="OrthoDB" id="3598904at2759"/>
<comment type="subcellular location">
    <subcellularLocation>
        <location evidence="1">Nucleus</location>
    </subcellularLocation>
</comment>
<dbReference type="InterPro" id="IPR036864">
    <property type="entry name" value="Zn2-C6_fun-type_DNA-bd_sf"/>
</dbReference>
<dbReference type="Gene3D" id="4.10.240.10">
    <property type="entry name" value="Zn(2)-C6 fungal-type DNA-binding domain"/>
    <property type="match status" value="1"/>
</dbReference>
<dbReference type="SMART" id="SM00066">
    <property type="entry name" value="GAL4"/>
    <property type="match status" value="1"/>
</dbReference>
<dbReference type="GO" id="GO:0008270">
    <property type="term" value="F:zinc ion binding"/>
    <property type="evidence" value="ECO:0007669"/>
    <property type="project" value="InterPro"/>
</dbReference>
<dbReference type="Pfam" id="PF11951">
    <property type="entry name" value="Fungal_trans_2"/>
    <property type="match status" value="1"/>
</dbReference>
<dbReference type="Proteomes" id="UP000019375">
    <property type="component" value="Unassembled WGS sequence"/>
</dbReference>
<dbReference type="PROSITE" id="PS00463">
    <property type="entry name" value="ZN2_CY6_FUNGAL_1"/>
    <property type="match status" value="1"/>
</dbReference>
<accession>A0A8J2T8D3</accession>
<evidence type="ECO:0000313" key="5">
    <source>
        <dbReference type="Proteomes" id="UP000019375"/>
    </source>
</evidence>
<dbReference type="PANTHER" id="PTHR37534">
    <property type="entry name" value="TRANSCRIPTIONAL ACTIVATOR PROTEIN UGA3"/>
    <property type="match status" value="1"/>
</dbReference>
<dbReference type="PROSITE" id="PS50048">
    <property type="entry name" value="ZN2_CY6_FUNGAL_2"/>
    <property type="match status" value="1"/>
</dbReference>
<dbReference type="GO" id="GO:0000981">
    <property type="term" value="F:DNA-binding transcription factor activity, RNA polymerase II-specific"/>
    <property type="evidence" value="ECO:0007669"/>
    <property type="project" value="InterPro"/>
</dbReference>
<evidence type="ECO:0000259" key="3">
    <source>
        <dbReference type="PROSITE" id="PS50048"/>
    </source>
</evidence>
<evidence type="ECO:0000256" key="1">
    <source>
        <dbReference type="ARBA" id="ARBA00004123"/>
    </source>
</evidence>
<dbReference type="GO" id="GO:0005634">
    <property type="term" value="C:nucleus"/>
    <property type="evidence" value="ECO:0007669"/>
    <property type="project" value="UniProtKB-SubCell"/>
</dbReference>
<dbReference type="SUPFAM" id="SSF57701">
    <property type="entry name" value="Zn2/Cys6 DNA-binding domain"/>
    <property type="match status" value="1"/>
</dbReference>
<dbReference type="InterPro" id="IPR021858">
    <property type="entry name" value="Fun_TF"/>
</dbReference>
<proteinExistence type="predicted"/>
<evidence type="ECO:0000313" key="4">
    <source>
        <dbReference type="EMBL" id="CDF90659.1"/>
    </source>
</evidence>
<keyword evidence="5" id="KW-1185">Reference proteome</keyword>
<dbReference type="AlphaFoldDB" id="A0A8J2T8D3"/>
<dbReference type="Pfam" id="PF00172">
    <property type="entry name" value="Zn_clus"/>
    <property type="match status" value="1"/>
</dbReference>
<dbReference type="PANTHER" id="PTHR37534:SF46">
    <property type="entry name" value="ZN(II)2CYS6 TRANSCRIPTION FACTOR (EUROFUNG)"/>
    <property type="match status" value="1"/>
</dbReference>
<gene>
    <name evidence="4" type="ORF">BN860_06172g</name>
</gene>
<protein>
    <submittedName>
        <fullName evidence="4">ZYBA0S07-06172g1_1</fullName>
    </submittedName>
</protein>